<dbReference type="RefSeq" id="XP_026550105.1">
    <property type="nucleotide sequence ID" value="XM_026694320.1"/>
</dbReference>
<comment type="similarity">
    <text evidence="3">Belongs to the cathelicidin family.</text>
</comment>
<keyword evidence="7" id="KW-0165">Cleavage on pair of basic residues</keyword>
<evidence type="ECO:0000313" key="15">
    <source>
        <dbReference type="Proteomes" id="UP000504612"/>
    </source>
</evidence>
<evidence type="ECO:0000256" key="5">
    <source>
        <dbReference type="ARBA" id="ARBA00022529"/>
    </source>
</evidence>
<accession>A0A6J1W4P4</accession>
<evidence type="ECO:0000256" key="12">
    <source>
        <dbReference type="ARBA" id="ARBA00023298"/>
    </source>
</evidence>
<evidence type="ECO:0000256" key="6">
    <source>
        <dbReference type="ARBA" id="ARBA00022537"/>
    </source>
</evidence>
<dbReference type="AlphaFoldDB" id="A0A6J1W4P4"/>
<reference evidence="16" key="1">
    <citation type="submission" date="2025-08" db="UniProtKB">
        <authorList>
            <consortium name="RefSeq"/>
        </authorList>
    </citation>
    <scope>IDENTIFICATION</scope>
</reference>
<evidence type="ECO:0000256" key="8">
    <source>
        <dbReference type="ARBA" id="ARBA00022729"/>
    </source>
</evidence>
<keyword evidence="11" id="KW-1015">Disulfide bond</keyword>
<dbReference type="SUPFAM" id="SSF54403">
    <property type="entry name" value="Cystatin/monellin"/>
    <property type="match status" value="1"/>
</dbReference>
<evidence type="ECO:0000256" key="4">
    <source>
        <dbReference type="ARBA" id="ARBA00022525"/>
    </source>
</evidence>
<keyword evidence="4" id="KW-0964">Secreted</keyword>
<feature type="non-terminal residue" evidence="16">
    <location>
        <position position="145"/>
    </location>
</feature>
<keyword evidence="15" id="KW-1185">Reference proteome</keyword>
<comment type="subcellular location">
    <subcellularLocation>
        <location evidence="2">Secreted</location>
    </subcellularLocation>
    <subcellularLocation>
        <location evidence="1">Target cell membrane</location>
    </subcellularLocation>
</comment>
<protein>
    <recommendedName>
        <fullName evidence="13">Vipericidin</fullName>
    </recommendedName>
</protein>
<evidence type="ECO:0000256" key="10">
    <source>
        <dbReference type="ARBA" id="ARBA00023136"/>
    </source>
</evidence>
<proteinExistence type="inferred from homology"/>
<evidence type="ECO:0000313" key="16">
    <source>
        <dbReference type="RefSeq" id="XP_026550105.1"/>
    </source>
</evidence>
<keyword evidence="10" id="KW-0472">Membrane</keyword>
<keyword evidence="6" id="KW-1052">Target cell membrane</keyword>
<evidence type="ECO:0000256" key="14">
    <source>
        <dbReference type="SAM" id="SignalP"/>
    </source>
</evidence>
<dbReference type="PANTHER" id="PTHR10206">
    <property type="entry name" value="CATHELICIDIN"/>
    <property type="match status" value="1"/>
</dbReference>
<keyword evidence="8 14" id="KW-0732">Signal</keyword>
<dbReference type="Pfam" id="PF00666">
    <property type="entry name" value="Cathelicidins"/>
    <property type="match status" value="1"/>
</dbReference>
<dbReference type="Proteomes" id="UP000504612">
    <property type="component" value="Unplaced"/>
</dbReference>
<feature type="signal peptide" evidence="14">
    <location>
        <begin position="1"/>
        <end position="27"/>
    </location>
</feature>
<keyword evidence="9" id="KW-0044">Antibiotic</keyword>
<keyword evidence="5" id="KW-0929">Antimicrobial</keyword>
<dbReference type="InterPro" id="IPR001894">
    <property type="entry name" value="Cathelicidin-like"/>
</dbReference>
<dbReference type="GO" id="GO:0044218">
    <property type="term" value="C:other organism cell membrane"/>
    <property type="evidence" value="ECO:0007669"/>
    <property type="project" value="UniProtKB-KW"/>
</dbReference>
<dbReference type="PANTHER" id="PTHR10206:SF4">
    <property type="entry name" value="NEUTROPHILIC GRANULE PROTEIN"/>
    <property type="match status" value="1"/>
</dbReference>
<name>A0A6J1W4P4_9SAUR</name>
<evidence type="ECO:0000256" key="9">
    <source>
        <dbReference type="ARBA" id="ARBA00023022"/>
    </source>
</evidence>
<evidence type="ECO:0000256" key="13">
    <source>
        <dbReference type="ARBA" id="ARBA00030320"/>
    </source>
</evidence>
<dbReference type="KEGG" id="nss:113432115"/>
<dbReference type="GeneID" id="113432115"/>
<dbReference type="Gene3D" id="3.10.450.10">
    <property type="match status" value="1"/>
</dbReference>
<gene>
    <name evidence="16" type="primary">LOC113432115</name>
</gene>
<feature type="chain" id="PRO_5026783619" description="Vipericidin" evidence="14">
    <location>
        <begin position="28"/>
        <end position="145"/>
    </location>
</feature>
<keyword evidence="12" id="KW-1053">Target membrane</keyword>
<evidence type="ECO:0000256" key="11">
    <source>
        <dbReference type="ARBA" id="ARBA00023157"/>
    </source>
</evidence>
<sequence>MAEEPTMEGFFWKTLLVVGALSASGHCAPSQKLLTYDEAVEQGVALYNSKAKEESLYRLLEAAPQPEWDPNSEGTQELEFTIKETVCPAKEEVSLDQCDFEEGGVVRECTATYFLGEKPPMAVLNCKAVEGIEEEEEEVEEKEEE</sequence>
<evidence type="ECO:0000256" key="7">
    <source>
        <dbReference type="ARBA" id="ARBA00022685"/>
    </source>
</evidence>
<evidence type="ECO:0000256" key="2">
    <source>
        <dbReference type="ARBA" id="ARBA00004613"/>
    </source>
</evidence>
<organism evidence="15 16">
    <name type="scientific">Notechis scutatus</name>
    <name type="common">mainland tiger snake</name>
    <dbReference type="NCBI Taxonomy" id="8663"/>
    <lineage>
        <taxon>Eukaryota</taxon>
        <taxon>Metazoa</taxon>
        <taxon>Chordata</taxon>
        <taxon>Craniata</taxon>
        <taxon>Vertebrata</taxon>
        <taxon>Euteleostomi</taxon>
        <taxon>Lepidosauria</taxon>
        <taxon>Squamata</taxon>
        <taxon>Bifurcata</taxon>
        <taxon>Unidentata</taxon>
        <taxon>Episquamata</taxon>
        <taxon>Toxicofera</taxon>
        <taxon>Serpentes</taxon>
        <taxon>Colubroidea</taxon>
        <taxon>Elapidae</taxon>
        <taxon>Hydrophiinae</taxon>
        <taxon>Notechis</taxon>
    </lineage>
</organism>
<dbReference type="FunFam" id="3.10.450.10:FF:000034">
    <property type="entry name" value="Cathelicidin-related peptide Oh-Cath"/>
    <property type="match status" value="1"/>
</dbReference>
<evidence type="ECO:0000256" key="3">
    <source>
        <dbReference type="ARBA" id="ARBA00005320"/>
    </source>
</evidence>
<dbReference type="GO" id="GO:0042742">
    <property type="term" value="P:defense response to bacterium"/>
    <property type="evidence" value="ECO:0007669"/>
    <property type="project" value="UniProtKB-KW"/>
</dbReference>
<evidence type="ECO:0000256" key="1">
    <source>
        <dbReference type="ARBA" id="ARBA00004175"/>
    </source>
</evidence>
<dbReference type="InterPro" id="IPR046350">
    <property type="entry name" value="Cystatin_sf"/>
</dbReference>
<dbReference type="GO" id="GO:0005615">
    <property type="term" value="C:extracellular space"/>
    <property type="evidence" value="ECO:0007669"/>
    <property type="project" value="TreeGrafter"/>
</dbReference>